<dbReference type="Gene3D" id="1.10.510.10">
    <property type="entry name" value="Transferase(Phosphotransferase) domain 1"/>
    <property type="match status" value="1"/>
</dbReference>
<dbReference type="PROSITE" id="PS00107">
    <property type="entry name" value="PROTEIN_KINASE_ATP"/>
    <property type="match status" value="1"/>
</dbReference>
<keyword evidence="1" id="KW-0723">Serine/threonine-protein kinase</keyword>
<organism evidence="10 11">
    <name type="scientific">Cymbomonas tetramitiformis</name>
    <dbReference type="NCBI Taxonomy" id="36881"/>
    <lineage>
        <taxon>Eukaryota</taxon>
        <taxon>Viridiplantae</taxon>
        <taxon>Chlorophyta</taxon>
        <taxon>Pyramimonadophyceae</taxon>
        <taxon>Pyramimonadales</taxon>
        <taxon>Pyramimonadaceae</taxon>
        <taxon>Cymbomonas</taxon>
    </lineage>
</organism>
<dbReference type="EMBL" id="LGRX02010749">
    <property type="protein sequence ID" value="KAK3269772.1"/>
    <property type="molecule type" value="Genomic_DNA"/>
</dbReference>
<feature type="region of interest" description="Disordered" evidence="8">
    <location>
        <begin position="1"/>
        <end position="37"/>
    </location>
</feature>
<protein>
    <recommendedName>
        <fullName evidence="9">Protein kinase domain-containing protein</fullName>
    </recommendedName>
</protein>
<sequence length="249" mass="27664">MGNCFIKSETKKTDSGMPVPGGKLARHGSKSGVPSRLLESTTNPLVLKVAKVGSRYQERFSVSRKVLGVGKWGSVKVATDKVSGSQFAFKSLSKKMLAQRPPRVSQLLEAECHARASGHKHVARLEAVYEDATHLYLVLEKCEGGNLYTHLAHRVDELTEESIRIIMQDVLRGVEYLHSVGLLDVMRAHSEASERRDERVQLDVMRAHSEASGRRDERVQLDVMRAHSEASGGMSECSWTSRALTQRRA</sequence>
<dbReference type="PANTHER" id="PTHR24350">
    <property type="entry name" value="SERINE/THREONINE-PROTEIN KINASE IAL-RELATED"/>
    <property type="match status" value="1"/>
</dbReference>
<evidence type="ECO:0000256" key="6">
    <source>
        <dbReference type="PIRSR" id="PIRSR630616-2"/>
    </source>
</evidence>
<evidence type="ECO:0000256" key="1">
    <source>
        <dbReference type="ARBA" id="ARBA00022527"/>
    </source>
</evidence>
<keyword evidence="3 6" id="KW-0547">Nucleotide-binding</keyword>
<dbReference type="SUPFAM" id="SSF56112">
    <property type="entry name" value="Protein kinase-like (PK-like)"/>
    <property type="match status" value="1"/>
</dbReference>
<dbReference type="InterPro" id="IPR030616">
    <property type="entry name" value="Aur-like"/>
</dbReference>
<keyword evidence="2" id="KW-0808">Transferase</keyword>
<feature type="binding site" evidence="6">
    <location>
        <position position="71"/>
    </location>
    <ligand>
        <name>ATP</name>
        <dbReference type="ChEBI" id="CHEBI:30616"/>
    </ligand>
</feature>
<dbReference type="Proteomes" id="UP001190700">
    <property type="component" value="Unassembled WGS sequence"/>
</dbReference>
<dbReference type="Pfam" id="PF00069">
    <property type="entry name" value="Pkinase"/>
    <property type="match status" value="1"/>
</dbReference>
<dbReference type="AlphaFoldDB" id="A0AAE0G1P0"/>
<dbReference type="PROSITE" id="PS50011">
    <property type="entry name" value="PROTEIN_KINASE_DOM"/>
    <property type="match status" value="1"/>
</dbReference>
<accession>A0AAE0G1P0</accession>
<proteinExistence type="predicted"/>
<keyword evidence="4" id="KW-0418">Kinase</keyword>
<evidence type="ECO:0000313" key="11">
    <source>
        <dbReference type="Proteomes" id="UP001190700"/>
    </source>
</evidence>
<evidence type="ECO:0000256" key="3">
    <source>
        <dbReference type="ARBA" id="ARBA00022741"/>
    </source>
</evidence>
<evidence type="ECO:0000256" key="2">
    <source>
        <dbReference type="ARBA" id="ARBA00022679"/>
    </source>
</evidence>
<evidence type="ECO:0000256" key="5">
    <source>
        <dbReference type="ARBA" id="ARBA00022840"/>
    </source>
</evidence>
<feature type="non-terminal residue" evidence="10">
    <location>
        <position position="249"/>
    </location>
</feature>
<keyword evidence="5 6" id="KW-0067">ATP-binding</keyword>
<dbReference type="GO" id="GO:0005524">
    <property type="term" value="F:ATP binding"/>
    <property type="evidence" value="ECO:0007669"/>
    <property type="project" value="UniProtKB-UniRule"/>
</dbReference>
<dbReference type="GO" id="GO:0004674">
    <property type="term" value="F:protein serine/threonine kinase activity"/>
    <property type="evidence" value="ECO:0007669"/>
    <property type="project" value="UniProtKB-KW"/>
</dbReference>
<comment type="caution">
    <text evidence="10">The sequence shown here is derived from an EMBL/GenBank/DDBJ whole genome shotgun (WGS) entry which is preliminary data.</text>
</comment>
<evidence type="ECO:0000313" key="10">
    <source>
        <dbReference type="EMBL" id="KAK3269772.1"/>
    </source>
</evidence>
<gene>
    <name evidence="10" type="ORF">CYMTET_21799</name>
</gene>
<dbReference type="InterPro" id="IPR011009">
    <property type="entry name" value="Kinase-like_dom_sf"/>
</dbReference>
<evidence type="ECO:0000256" key="7">
    <source>
        <dbReference type="PROSITE-ProRule" id="PRU10141"/>
    </source>
</evidence>
<name>A0AAE0G1P0_9CHLO</name>
<reference evidence="10 11" key="1">
    <citation type="journal article" date="2015" name="Genome Biol. Evol.">
        <title>Comparative Genomics of a Bacterivorous Green Alga Reveals Evolutionary Causalities and Consequences of Phago-Mixotrophic Mode of Nutrition.</title>
        <authorList>
            <person name="Burns J.A."/>
            <person name="Paasch A."/>
            <person name="Narechania A."/>
            <person name="Kim E."/>
        </authorList>
    </citation>
    <scope>NUCLEOTIDE SEQUENCE [LARGE SCALE GENOMIC DNA]</scope>
    <source>
        <strain evidence="10 11">PLY_AMNH</strain>
    </source>
</reference>
<evidence type="ECO:0000256" key="8">
    <source>
        <dbReference type="SAM" id="MobiDB-lite"/>
    </source>
</evidence>
<evidence type="ECO:0000256" key="4">
    <source>
        <dbReference type="ARBA" id="ARBA00022777"/>
    </source>
</evidence>
<feature type="binding site" evidence="6 7">
    <location>
        <position position="90"/>
    </location>
    <ligand>
        <name>ATP</name>
        <dbReference type="ChEBI" id="CHEBI:30616"/>
    </ligand>
</feature>
<dbReference type="SMART" id="SM00220">
    <property type="entry name" value="S_TKc"/>
    <property type="match status" value="1"/>
</dbReference>
<dbReference type="InterPro" id="IPR000719">
    <property type="entry name" value="Prot_kinase_dom"/>
</dbReference>
<keyword evidence="11" id="KW-1185">Reference proteome</keyword>
<feature type="domain" description="Protein kinase" evidence="9">
    <location>
        <begin position="61"/>
        <end position="249"/>
    </location>
</feature>
<evidence type="ECO:0000259" key="9">
    <source>
        <dbReference type="PROSITE" id="PS50011"/>
    </source>
</evidence>
<dbReference type="InterPro" id="IPR017441">
    <property type="entry name" value="Protein_kinase_ATP_BS"/>
</dbReference>